<dbReference type="EMBL" id="JACERG010000010">
    <property type="protein sequence ID" value="MBA5222233.1"/>
    <property type="molecule type" value="Genomic_DNA"/>
</dbReference>
<evidence type="ECO:0000313" key="3">
    <source>
        <dbReference type="Proteomes" id="UP000587608"/>
    </source>
</evidence>
<dbReference type="RefSeq" id="WP_191852822.1">
    <property type="nucleotide sequence ID" value="NZ_JACERG010000010.1"/>
</dbReference>
<name>A0A7W2HUP1_9ACTN</name>
<evidence type="ECO:0000256" key="1">
    <source>
        <dbReference type="SAM" id="Phobius"/>
    </source>
</evidence>
<comment type="caution">
    <text evidence="2">The sequence shown here is derived from an EMBL/GenBank/DDBJ whole genome shotgun (WGS) entry which is preliminary data.</text>
</comment>
<keyword evidence="1" id="KW-0472">Membrane</keyword>
<proteinExistence type="predicted"/>
<keyword evidence="1" id="KW-0812">Transmembrane</keyword>
<gene>
    <name evidence="2" type="ORF">H1X69_12480</name>
</gene>
<protein>
    <submittedName>
        <fullName evidence="2">Uncharacterized protein</fullName>
    </submittedName>
</protein>
<keyword evidence="1" id="KW-1133">Transmembrane helix</keyword>
<evidence type="ECO:0000313" key="2">
    <source>
        <dbReference type="EMBL" id="MBA5222233.1"/>
    </source>
</evidence>
<dbReference type="Proteomes" id="UP000587608">
    <property type="component" value="Unassembled WGS sequence"/>
</dbReference>
<feature type="transmembrane region" description="Helical" evidence="1">
    <location>
        <begin position="27"/>
        <end position="45"/>
    </location>
</feature>
<organism evidence="2 3">
    <name type="scientific">Streptomyces griseoaurantiacus</name>
    <dbReference type="NCBI Taxonomy" id="68213"/>
    <lineage>
        <taxon>Bacteria</taxon>
        <taxon>Bacillati</taxon>
        <taxon>Actinomycetota</taxon>
        <taxon>Actinomycetes</taxon>
        <taxon>Kitasatosporales</taxon>
        <taxon>Streptomycetaceae</taxon>
        <taxon>Streptomyces</taxon>
        <taxon>Streptomyces aurantiacus group</taxon>
    </lineage>
</organism>
<sequence>MAVFVLLLIAVILLVLAALNVPSPRLNLMCLGLAFFAASFLYTAGQHLT</sequence>
<reference evidence="2 3" key="1">
    <citation type="submission" date="2020-07" db="EMBL/GenBank/DDBJ databases">
        <title>Differential regulation of undecylprodigiosin biosynthesis in the yeast-scavenging Streptomyces strain MBK6.</title>
        <authorList>
            <person name="Baral B."/>
            <person name="Siitonen V."/>
            <person name="Laughlin M."/>
            <person name="Yamada K."/>
            <person name="Ilomaeki M."/>
            <person name="Metsae-Ketelae M."/>
            <person name="Niemi J."/>
        </authorList>
    </citation>
    <scope>NUCLEOTIDE SEQUENCE [LARGE SCALE GENOMIC DNA]</scope>
    <source>
        <strain evidence="2 3">MBK6</strain>
    </source>
</reference>
<dbReference type="AlphaFoldDB" id="A0A7W2HUP1"/>
<accession>A0A7W2HUP1</accession>